<keyword evidence="6" id="KW-0862">Zinc</keyword>
<dbReference type="SUPFAM" id="SSF57667">
    <property type="entry name" value="beta-beta-alpha zinc fingers"/>
    <property type="match status" value="1"/>
</dbReference>
<evidence type="ECO:0000313" key="15">
    <source>
        <dbReference type="Proteomes" id="UP001234178"/>
    </source>
</evidence>
<evidence type="ECO:0008006" key="16">
    <source>
        <dbReference type="Google" id="ProtNLM"/>
    </source>
</evidence>
<evidence type="ECO:0000256" key="2">
    <source>
        <dbReference type="ARBA" id="ARBA00010539"/>
    </source>
</evidence>
<feature type="domain" description="PHD-type" evidence="12">
    <location>
        <begin position="448"/>
        <end position="508"/>
    </location>
</feature>
<dbReference type="InterPro" id="IPR025750">
    <property type="entry name" value="DPF1-3_N"/>
</dbReference>
<keyword evidence="7" id="KW-0805">Transcription regulation</keyword>
<feature type="region of interest" description="Disordered" evidence="11">
    <location>
        <begin position="226"/>
        <end position="277"/>
    </location>
</feature>
<dbReference type="Pfam" id="PF14051">
    <property type="entry name" value="DPF1-3_N"/>
    <property type="match status" value="1"/>
</dbReference>
<evidence type="ECO:0000256" key="3">
    <source>
        <dbReference type="ARBA" id="ARBA00022723"/>
    </source>
</evidence>
<organism evidence="14 15">
    <name type="scientific">Daphnia magna</name>
    <dbReference type="NCBI Taxonomy" id="35525"/>
    <lineage>
        <taxon>Eukaryota</taxon>
        <taxon>Metazoa</taxon>
        <taxon>Ecdysozoa</taxon>
        <taxon>Arthropoda</taxon>
        <taxon>Crustacea</taxon>
        <taxon>Branchiopoda</taxon>
        <taxon>Diplostraca</taxon>
        <taxon>Cladocera</taxon>
        <taxon>Anomopoda</taxon>
        <taxon>Daphniidae</taxon>
        <taxon>Daphnia</taxon>
    </lineage>
</organism>
<feature type="domain" description="PHD-type" evidence="12">
    <location>
        <begin position="505"/>
        <end position="555"/>
    </location>
</feature>
<feature type="region of interest" description="Disordered" evidence="11">
    <location>
        <begin position="309"/>
        <end position="400"/>
    </location>
</feature>
<keyword evidence="3" id="KW-0479">Metal-binding</keyword>
<evidence type="ECO:0000256" key="11">
    <source>
        <dbReference type="SAM" id="MobiDB-lite"/>
    </source>
</evidence>
<dbReference type="Pfam" id="PF00628">
    <property type="entry name" value="PHD"/>
    <property type="match status" value="2"/>
</dbReference>
<dbReference type="CDD" id="cd15619">
    <property type="entry name" value="PHD1_d4"/>
    <property type="match status" value="1"/>
</dbReference>
<accession>A0ABR0B298</accession>
<keyword evidence="9" id="KW-0539">Nucleus</keyword>
<sequence length="559" mass="61965">MESNRSSTAAGRLVAGLGRWTRSTGMEYWIEGPKSLFWQCCSTCQTATFNDSISSRNREMGVMAASGIVVNRPIVEKLQHLLQDSTYRDAVENSASFNTRMALEKRMRLPFLDAQTGVAQNHCHLWMQPRHRMPGLTPDQVYTYPAKRWRKKRRSYLVTYAQSPKKKEIAPPPEAEVEAPAIVEPLMSTVIQPINEDSKDSTTHAVLSNKDEASKEGWYFDELQPEQDDFEEPDADSDFDYEESNKKKKKKAMMKTPAKTPSTRGRKKQIPMNYDATDTEKPYSCETCGARYKTRPGLTYHYTHSHKNLLDGGGDDEDSGPATPTAASNNAGAGMVSSPSTPLNPMHGQSMMSSHAETPSGRSRSSRHGPMQQPPMALAPNMQSDTPKRINPPHPPTPLNTQFNTISGSIAAGIAVPPVTSTSSNVYTGPVAAPAVREMEMKARAPPSPYCDFCLGDATENKKSGHPEELVSCADCGRSGHPSCLQFTANMIISVKQYRWQCIECKCCSLCGNSDNDEQLLFCDDCDRGYHMYCLKPPLSEPPEGSWSCHLCLVSFHRK</sequence>
<dbReference type="Gene3D" id="3.30.40.10">
    <property type="entry name" value="Zinc/RING finger domain, C3HC4 (zinc finger)"/>
    <property type="match status" value="1"/>
</dbReference>
<evidence type="ECO:0000256" key="6">
    <source>
        <dbReference type="ARBA" id="ARBA00022833"/>
    </source>
</evidence>
<evidence type="ECO:0000259" key="13">
    <source>
        <dbReference type="PROSITE" id="PS50157"/>
    </source>
</evidence>
<dbReference type="PANTHER" id="PTHR45888">
    <property type="entry name" value="HL01030P-RELATED"/>
    <property type="match status" value="1"/>
</dbReference>
<name>A0ABR0B298_9CRUS</name>
<evidence type="ECO:0000313" key="14">
    <source>
        <dbReference type="EMBL" id="KAK4035823.1"/>
    </source>
</evidence>
<keyword evidence="15" id="KW-1185">Reference proteome</keyword>
<evidence type="ECO:0000256" key="8">
    <source>
        <dbReference type="ARBA" id="ARBA00023163"/>
    </source>
</evidence>
<dbReference type="InterPro" id="IPR036236">
    <property type="entry name" value="Znf_C2H2_sf"/>
</dbReference>
<keyword evidence="8" id="KW-0804">Transcription</keyword>
<comment type="similarity">
    <text evidence="2">Belongs to the requiem/DPF family.</text>
</comment>
<evidence type="ECO:0000256" key="5">
    <source>
        <dbReference type="ARBA" id="ARBA00022771"/>
    </source>
</evidence>
<dbReference type="InterPro" id="IPR019787">
    <property type="entry name" value="Znf_PHD-finger"/>
</dbReference>
<gene>
    <name evidence="14" type="ORF">OUZ56_027905</name>
</gene>
<evidence type="ECO:0000256" key="4">
    <source>
        <dbReference type="ARBA" id="ARBA00022737"/>
    </source>
</evidence>
<comment type="caution">
    <text evidence="14">The sequence shown here is derived from an EMBL/GenBank/DDBJ whole genome shotgun (WGS) entry which is preliminary data.</text>
</comment>
<dbReference type="InterPro" id="IPR013083">
    <property type="entry name" value="Znf_RING/FYVE/PHD"/>
</dbReference>
<feature type="compositionally biased region" description="Acidic residues" evidence="11">
    <location>
        <begin position="226"/>
        <end position="242"/>
    </location>
</feature>
<comment type="subcellular location">
    <subcellularLocation>
        <location evidence="1">Nucleus</location>
    </subcellularLocation>
</comment>
<keyword evidence="5 10" id="KW-0863">Zinc-finger</keyword>
<proteinExistence type="inferred from homology"/>
<dbReference type="SMART" id="SM00249">
    <property type="entry name" value="PHD"/>
    <property type="match status" value="2"/>
</dbReference>
<dbReference type="EMBL" id="JAOYFB010000040">
    <property type="protein sequence ID" value="KAK4035823.1"/>
    <property type="molecule type" value="Genomic_DNA"/>
</dbReference>
<dbReference type="Proteomes" id="UP001234178">
    <property type="component" value="Unassembled WGS sequence"/>
</dbReference>
<dbReference type="PROSITE" id="PS50016">
    <property type="entry name" value="ZF_PHD_2"/>
    <property type="match status" value="2"/>
</dbReference>
<evidence type="ECO:0000256" key="10">
    <source>
        <dbReference type="PROSITE-ProRule" id="PRU00042"/>
    </source>
</evidence>
<feature type="compositionally biased region" description="Polar residues" evidence="11">
    <location>
        <begin position="350"/>
        <end position="361"/>
    </location>
</feature>
<evidence type="ECO:0000259" key="12">
    <source>
        <dbReference type="PROSITE" id="PS50016"/>
    </source>
</evidence>
<dbReference type="InterPro" id="IPR001965">
    <property type="entry name" value="Znf_PHD"/>
</dbReference>
<dbReference type="PROSITE" id="PS00028">
    <property type="entry name" value="ZINC_FINGER_C2H2_1"/>
    <property type="match status" value="1"/>
</dbReference>
<dbReference type="InterPro" id="IPR013087">
    <property type="entry name" value="Znf_C2H2_type"/>
</dbReference>
<protein>
    <recommendedName>
        <fullName evidence="16">Zinc finger protein ubi-d4</fullName>
    </recommendedName>
</protein>
<keyword evidence="4" id="KW-0677">Repeat</keyword>
<evidence type="ECO:0000256" key="7">
    <source>
        <dbReference type="ARBA" id="ARBA00023015"/>
    </source>
</evidence>
<reference evidence="14 15" key="1">
    <citation type="journal article" date="2023" name="Nucleic Acids Res.">
        <title>The hologenome of Daphnia magna reveals possible DNA methylation and microbiome-mediated evolution of the host genome.</title>
        <authorList>
            <person name="Chaturvedi A."/>
            <person name="Li X."/>
            <person name="Dhandapani V."/>
            <person name="Marshall H."/>
            <person name="Kissane S."/>
            <person name="Cuenca-Cambronero M."/>
            <person name="Asole G."/>
            <person name="Calvet F."/>
            <person name="Ruiz-Romero M."/>
            <person name="Marangio P."/>
            <person name="Guigo R."/>
            <person name="Rago D."/>
            <person name="Mirbahai L."/>
            <person name="Eastwood N."/>
            <person name="Colbourne J.K."/>
            <person name="Zhou J."/>
            <person name="Mallon E."/>
            <person name="Orsini L."/>
        </authorList>
    </citation>
    <scope>NUCLEOTIDE SEQUENCE [LARGE SCALE GENOMIC DNA]</scope>
    <source>
        <strain evidence="14">LRV0_1</strain>
    </source>
</reference>
<dbReference type="PANTHER" id="PTHR45888:SF5">
    <property type="entry name" value="D4, ISOFORM A"/>
    <property type="match status" value="1"/>
</dbReference>
<feature type="compositionally biased region" description="Polar residues" evidence="11">
    <location>
        <begin position="325"/>
        <end position="343"/>
    </location>
</feature>
<dbReference type="InterPro" id="IPR011011">
    <property type="entry name" value="Znf_FYVE_PHD"/>
</dbReference>
<dbReference type="PROSITE" id="PS50157">
    <property type="entry name" value="ZINC_FINGER_C2H2_2"/>
    <property type="match status" value="1"/>
</dbReference>
<feature type="domain" description="C2H2-type" evidence="13">
    <location>
        <begin position="283"/>
        <end position="306"/>
    </location>
</feature>
<dbReference type="CDD" id="cd15530">
    <property type="entry name" value="PHD2_d4"/>
    <property type="match status" value="1"/>
</dbReference>
<evidence type="ECO:0000256" key="1">
    <source>
        <dbReference type="ARBA" id="ARBA00004123"/>
    </source>
</evidence>
<evidence type="ECO:0000256" key="9">
    <source>
        <dbReference type="ARBA" id="ARBA00023242"/>
    </source>
</evidence>
<dbReference type="SUPFAM" id="SSF57903">
    <property type="entry name" value="FYVE/PHD zinc finger"/>
    <property type="match status" value="2"/>
</dbReference>